<dbReference type="AlphaFoldDB" id="A0A4Z2EGD9"/>
<protein>
    <submittedName>
        <fullName evidence="2">Bone morphogenetic protein 7</fullName>
    </submittedName>
</protein>
<dbReference type="Proteomes" id="UP000314294">
    <property type="component" value="Unassembled WGS sequence"/>
</dbReference>
<evidence type="ECO:0000313" key="2">
    <source>
        <dbReference type="EMBL" id="TNN27828.1"/>
    </source>
</evidence>
<sequence>MEQFDEAHQSLIHPPLSLSLSLPIPLFPIVDQDQDPPHRHHRREFRFDLSRIPEGEVVTAAEFRIYKDFLRERYENETFRVGVFRVLQDPPNGYR</sequence>
<proteinExistence type="predicted"/>
<reference evidence="2 3" key="1">
    <citation type="submission" date="2019-03" db="EMBL/GenBank/DDBJ databases">
        <title>First draft genome of Liparis tanakae, snailfish: a comprehensive survey of snailfish specific genes.</title>
        <authorList>
            <person name="Kim W."/>
            <person name="Song I."/>
            <person name="Jeong J.-H."/>
            <person name="Kim D."/>
            <person name="Kim S."/>
            <person name="Ryu S."/>
            <person name="Song J.Y."/>
            <person name="Lee S.K."/>
        </authorList>
    </citation>
    <scope>NUCLEOTIDE SEQUENCE [LARGE SCALE GENOMIC DNA]</scope>
    <source>
        <tissue evidence="2">Muscle</tissue>
    </source>
</reference>
<comment type="caution">
    <text evidence="2">The sequence shown here is derived from an EMBL/GenBank/DDBJ whole genome shotgun (WGS) entry which is preliminary data.</text>
</comment>
<dbReference type="EMBL" id="SRLO01007677">
    <property type="protein sequence ID" value="TNN27828.1"/>
    <property type="molecule type" value="Genomic_DNA"/>
</dbReference>
<accession>A0A4Z2EGD9</accession>
<keyword evidence="3" id="KW-1185">Reference proteome</keyword>
<dbReference type="InterPro" id="IPR001111">
    <property type="entry name" value="TGF-b_propeptide"/>
</dbReference>
<feature type="domain" description="TGF-beta propeptide" evidence="1">
    <location>
        <begin position="32"/>
        <end position="90"/>
    </location>
</feature>
<evidence type="ECO:0000259" key="1">
    <source>
        <dbReference type="Pfam" id="PF00688"/>
    </source>
</evidence>
<dbReference type="OrthoDB" id="5987191at2759"/>
<name>A0A4Z2EGD9_9TELE</name>
<dbReference type="Gene3D" id="2.60.120.970">
    <property type="match status" value="1"/>
</dbReference>
<organism evidence="2 3">
    <name type="scientific">Liparis tanakae</name>
    <name type="common">Tanaka's snailfish</name>
    <dbReference type="NCBI Taxonomy" id="230148"/>
    <lineage>
        <taxon>Eukaryota</taxon>
        <taxon>Metazoa</taxon>
        <taxon>Chordata</taxon>
        <taxon>Craniata</taxon>
        <taxon>Vertebrata</taxon>
        <taxon>Euteleostomi</taxon>
        <taxon>Actinopterygii</taxon>
        <taxon>Neopterygii</taxon>
        <taxon>Teleostei</taxon>
        <taxon>Neoteleostei</taxon>
        <taxon>Acanthomorphata</taxon>
        <taxon>Eupercaria</taxon>
        <taxon>Perciformes</taxon>
        <taxon>Cottioidei</taxon>
        <taxon>Cottales</taxon>
        <taxon>Liparidae</taxon>
        <taxon>Liparis</taxon>
    </lineage>
</organism>
<dbReference type="Pfam" id="PF00688">
    <property type="entry name" value="TGFb_propeptide"/>
    <property type="match status" value="1"/>
</dbReference>
<gene>
    <name evidence="2" type="primary">BMP7_2</name>
    <name evidence="2" type="ORF">EYF80_062025</name>
</gene>
<evidence type="ECO:0000313" key="3">
    <source>
        <dbReference type="Proteomes" id="UP000314294"/>
    </source>
</evidence>